<keyword evidence="11" id="KW-0966">Cell projection</keyword>
<keyword evidence="11" id="KW-0969">Cilium</keyword>
<comment type="function">
    <text evidence="1 10">Controls the rotational direction of flagella during chemotaxis.</text>
</comment>
<evidence type="ECO:0000256" key="4">
    <source>
        <dbReference type="ARBA" id="ARBA00022475"/>
    </source>
</evidence>
<comment type="similarity">
    <text evidence="3 10">Belongs to the FliL family.</text>
</comment>
<evidence type="ECO:0000256" key="1">
    <source>
        <dbReference type="ARBA" id="ARBA00002254"/>
    </source>
</evidence>
<protein>
    <recommendedName>
        <fullName evidence="10">Flagellar protein FliL</fullName>
    </recommendedName>
</protein>
<sequence>MAEEQQASEAPQQSAKGGGGSGMLPALLVIVLMPVISFAMFKFMFLPMIKAELPEQGEEAPITAEDLDIMVDDSGDEYKYAFEPVVANVKGTSQTRFVQAVFTVYSHNLELESIMESKLDRLRDHADTIVGNLTLADYERRENKNLVRNQLKQGFNHIVGKPVVEDIALTLVIQ</sequence>
<proteinExistence type="inferred from homology"/>
<dbReference type="GO" id="GO:0005886">
    <property type="term" value="C:plasma membrane"/>
    <property type="evidence" value="ECO:0007669"/>
    <property type="project" value="UniProtKB-SubCell"/>
</dbReference>
<dbReference type="Pfam" id="PF03748">
    <property type="entry name" value="FliL"/>
    <property type="match status" value="1"/>
</dbReference>
<evidence type="ECO:0000256" key="7">
    <source>
        <dbReference type="ARBA" id="ARBA00022779"/>
    </source>
</evidence>
<evidence type="ECO:0000256" key="5">
    <source>
        <dbReference type="ARBA" id="ARBA00022500"/>
    </source>
</evidence>
<evidence type="ECO:0000313" key="12">
    <source>
        <dbReference type="Proteomes" id="UP000617628"/>
    </source>
</evidence>
<dbReference type="GO" id="GO:0071973">
    <property type="term" value="P:bacterial-type flagellum-dependent cell motility"/>
    <property type="evidence" value="ECO:0007669"/>
    <property type="project" value="InterPro"/>
</dbReference>
<dbReference type="Proteomes" id="UP000617628">
    <property type="component" value="Unassembled WGS sequence"/>
</dbReference>
<accession>A0A934VS95</accession>
<comment type="subcellular location">
    <subcellularLocation>
        <location evidence="2">Cell membrane</location>
        <topology evidence="2">Single-pass membrane protein</topology>
    </subcellularLocation>
</comment>
<evidence type="ECO:0000256" key="6">
    <source>
        <dbReference type="ARBA" id="ARBA00022692"/>
    </source>
</evidence>
<dbReference type="InterPro" id="IPR005503">
    <property type="entry name" value="FliL"/>
</dbReference>
<organism evidence="11 12">
    <name type="scientific">Pelagicoccus mobilis</name>
    <dbReference type="NCBI Taxonomy" id="415221"/>
    <lineage>
        <taxon>Bacteria</taxon>
        <taxon>Pseudomonadati</taxon>
        <taxon>Verrucomicrobiota</taxon>
        <taxon>Opitutia</taxon>
        <taxon>Puniceicoccales</taxon>
        <taxon>Pelagicoccaceae</taxon>
        <taxon>Pelagicoccus</taxon>
    </lineage>
</organism>
<keyword evidence="4 10" id="KW-1003">Cell membrane</keyword>
<dbReference type="GO" id="GO:0009425">
    <property type="term" value="C:bacterial-type flagellum basal body"/>
    <property type="evidence" value="ECO:0007669"/>
    <property type="project" value="InterPro"/>
</dbReference>
<evidence type="ECO:0000256" key="2">
    <source>
        <dbReference type="ARBA" id="ARBA00004162"/>
    </source>
</evidence>
<keyword evidence="6 10" id="KW-0812">Transmembrane</keyword>
<evidence type="ECO:0000256" key="10">
    <source>
        <dbReference type="RuleBase" id="RU364125"/>
    </source>
</evidence>
<evidence type="ECO:0000256" key="8">
    <source>
        <dbReference type="ARBA" id="ARBA00022989"/>
    </source>
</evidence>
<dbReference type="GO" id="GO:0006935">
    <property type="term" value="P:chemotaxis"/>
    <property type="evidence" value="ECO:0007669"/>
    <property type="project" value="UniProtKB-KW"/>
</dbReference>
<keyword evidence="11" id="KW-0282">Flagellum</keyword>
<gene>
    <name evidence="11" type="ORF">JIN87_16275</name>
</gene>
<dbReference type="RefSeq" id="WP_200356649.1">
    <property type="nucleotide sequence ID" value="NZ_JAENIL010000030.1"/>
</dbReference>
<dbReference type="AlphaFoldDB" id="A0A934VS95"/>
<keyword evidence="7 10" id="KW-0283">Flagellar rotation</keyword>
<evidence type="ECO:0000313" key="11">
    <source>
        <dbReference type="EMBL" id="MBK1878438.1"/>
    </source>
</evidence>
<evidence type="ECO:0000256" key="3">
    <source>
        <dbReference type="ARBA" id="ARBA00008281"/>
    </source>
</evidence>
<keyword evidence="5 10" id="KW-0145">Chemotaxis</keyword>
<reference evidence="11" key="1">
    <citation type="submission" date="2021-01" db="EMBL/GenBank/DDBJ databases">
        <title>Modified the classification status of verrucomicrobia.</title>
        <authorList>
            <person name="Feng X."/>
        </authorList>
    </citation>
    <scope>NUCLEOTIDE SEQUENCE</scope>
    <source>
        <strain evidence="11">KCTC 13126</strain>
    </source>
</reference>
<evidence type="ECO:0000256" key="9">
    <source>
        <dbReference type="ARBA" id="ARBA00023136"/>
    </source>
</evidence>
<keyword evidence="12" id="KW-1185">Reference proteome</keyword>
<comment type="caution">
    <text evidence="11">The sequence shown here is derived from an EMBL/GenBank/DDBJ whole genome shotgun (WGS) entry which is preliminary data.</text>
</comment>
<keyword evidence="8 10" id="KW-1133">Transmembrane helix</keyword>
<keyword evidence="9 10" id="KW-0472">Membrane</keyword>
<name>A0A934VS95_9BACT</name>
<feature type="transmembrane region" description="Helical" evidence="10">
    <location>
        <begin position="23"/>
        <end position="41"/>
    </location>
</feature>
<dbReference type="EMBL" id="JAENIL010000030">
    <property type="protein sequence ID" value="MBK1878438.1"/>
    <property type="molecule type" value="Genomic_DNA"/>
</dbReference>